<protein>
    <recommendedName>
        <fullName evidence="6">SP-RING-type domain-containing protein</fullName>
    </recommendedName>
</protein>
<comment type="caution">
    <text evidence="7">The sequence shown here is derived from an EMBL/GenBank/DDBJ whole genome shotgun (WGS) entry which is preliminary data.</text>
</comment>
<evidence type="ECO:0000256" key="1">
    <source>
        <dbReference type="ARBA" id="ARBA00022723"/>
    </source>
</evidence>
<dbReference type="GO" id="GO:0016925">
    <property type="term" value="P:protein sumoylation"/>
    <property type="evidence" value="ECO:0007669"/>
    <property type="project" value="TreeGrafter"/>
</dbReference>
<feature type="compositionally biased region" description="Basic and acidic residues" evidence="5">
    <location>
        <begin position="53"/>
        <end position="69"/>
    </location>
</feature>
<dbReference type="Proteomes" id="UP000663844">
    <property type="component" value="Unassembled WGS sequence"/>
</dbReference>
<proteinExistence type="predicted"/>
<evidence type="ECO:0000313" key="8">
    <source>
        <dbReference type="Proteomes" id="UP000663844"/>
    </source>
</evidence>
<evidence type="ECO:0000256" key="3">
    <source>
        <dbReference type="ARBA" id="ARBA00022833"/>
    </source>
</evidence>
<feature type="domain" description="SP-RING-type" evidence="6">
    <location>
        <begin position="1"/>
        <end position="37"/>
    </location>
</feature>
<dbReference type="Gene3D" id="3.30.40.10">
    <property type="entry name" value="Zinc/RING finger domain, C3HC4 (zinc finger)"/>
    <property type="match status" value="1"/>
</dbReference>
<name>A0A820MFC3_9BILA</name>
<keyword evidence="3" id="KW-0862">Zinc</keyword>
<dbReference type="GO" id="GO:0061665">
    <property type="term" value="F:SUMO ligase activity"/>
    <property type="evidence" value="ECO:0007669"/>
    <property type="project" value="TreeGrafter"/>
</dbReference>
<dbReference type="GO" id="GO:0003712">
    <property type="term" value="F:transcription coregulator activity"/>
    <property type="evidence" value="ECO:0007669"/>
    <property type="project" value="TreeGrafter"/>
</dbReference>
<dbReference type="InterPro" id="IPR004181">
    <property type="entry name" value="Znf_MIZ"/>
</dbReference>
<feature type="compositionally biased region" description="Polar residues" evidence="5">
    <location>
        <begin position="77"/>
        <end position="89"/>
    </location>
</feature>
<dbReference type="GO" id="GO:0008270">
    <property type="term" value="F:zinc ion binding"/>
    <property type="evidence" value="ECO:0007669"/>
    <property type="project" value="UniProtKB-KW"/>
</dbReference>
<reference evidence="7" key="1">
    <citation type="submission" date="2021-02" db="EMBL/GenBank/DDBJ databases">
        <authorList>
            <person name="Nowell W R."/>
        </authorList>
    </citation>
    <scope>NUCLEOTIDE SEQUENCE</scope>
</reference>
<evidence type="ECO:0000256" key="2">
    <source>
        <dbReference type="ARBA" id="ARBA00022771"/>
    </source>
</evidence>
<evidence type="ECO:0000259" key="6">
    <source>
        <dbReference type="PROSITE" id="PS51044"/>
    </source>
</evidence>
<accession>A0A820MFC3</accession>
<dbReference type="PANTHER" id="PTHR10782:SF94">
    <property type="entry name" value="SUPPRESSOR OF VARIEGATION 2-10, ISOFORM I"/>
    <property type="match status" value="1"/>
</dbReference>
<evidence type="ECO:0000256" key="5">
    <source>
        <dbReference type="SAM" id="MobiDB-lite"/>
    </source>
</evidence>
<sequence>MNEKKPTWLCPVCNKPALYTDLFVDQFFIDVIGKCPTDTKAIEYEPNGQWKACGEEKQSRRAQREKEAFKAALAAKNTNGKSMADNDNSPTEDSDDERSRTKSIERSTAPAAQDDIPIIELDDD</sequence>
<keyword evidence="1" id="KW-0479">Metal-binding</keyword>
<dbReference type="GO" id="GO:0006357">
    <property type="term" value="P:regulation of transcription by RNA polymerase II"/>
    <property type="evidence" value="ECO:0007669"/>
    <property type="project" value="TreeGrafter"/>
</dbReference>
<dbReference type="PANTHER" id="PTHR10782">
    <property type="entry name" value="ZINC FINGER MIZ DOMAIN-CONTAINING PROTEIN"/>
    <property type="match status" value="1"/>
</dbReference>
<dbReference type="PROSITE" id="PS51044">
    <property type="entry name" value="ZF_SP_RING"/>
    <property type="match status" value="1"/>
</dbReference>
<dbReference type="EMBL" id="CAJOAZ010023036">
    <property type="protein sequence ID" value="CAF4371656.1"/>
    <property type="molecule type" value="Genomic_DNA"/>
</dbReference>
<evidence type="ECO:0000256" key="4">
    <source>
        <dbReference type="PROSITE-ProRule" id="PRU00452"/>
    </source>
</evidence>
<dbReference type="AlphaFoldDB" id="A0A820MFC3"/>
<gene>
    <name evidence="7" type="ORF">OXD698_LOCUS49874</name>
</gene>
<keyword evidence="2 4" id="KW-0863">Zinc-finger</keyword>
<feature type="region of interest" description="Disordered" evidence="5">
    <location>
        <begin position="52"/>
        <end position="124"/>
    </location>
</feature>
<organism evidence="7 8">
    <name type="scientific">Adineta steineri</name>
    <dbReference type="NCBI Taxonomy" id="433720"/>
    <lineage>
        <taxon>Eukaryota</taxon>
        <taxon>Metazoa</taxon>
        <taxon>Spiralia</taxon>
        <taxon>Gnathifera</taxon>
        <taxon>Rotifera</taxon>
        <taxon>Eurotatoria</taxon>
        <taxon>Bdelloidea</taxon>
        <taxon>Adinetida</taxon>
        <taxon>Adinetidae</taxon>
        <taxon>Adineta</taxon>
    </lineage>
</organism>
<dbReference type="GO" id="GO:0000785">
    <property type="term" value="C:chromatin"/>
    <property type="evidence" value="ECO:0007669"/>
    <property type="project" value="TreeGrafter"/>
</dbReference>
<dbReference type="InterPro" id="IPR013083">
    <property type="entry name" value="Znf_RING/FYVE/PHD"/>
</dbReference>
<evidence type="ECO:0000313" key="7">
    <source>
        <dbReference type="EMBL" id="CAF4371656.1"/>
    </source>
</evidence>